<evidence type="ECO:0000313" key="2">
    <source>
        <dbReference type="EMBL" id="BEI90269.1"/>
    </source>
</evidence>
<dbReference type="Proteomes" id="UP001233271">
    <property type="component" value="Chromosome 3"/>
</dbReference>
<gene>
    <name evidence="2" type="ORF">CcaverHIS019_0303390</name>
</gene>
<evidence type="ECO:0000256" key="1">
    <source>
        <dbReference type="SAM" id="MobiDB-lite"/>
    </source>
</evidence>
<organism evidence="2 3">
    <name type="scientific">Cutaneotrichosporon cavernicola</name>
    <dbReference type="NCBI Taxonomy" id="279322"/>
    <lineage>
        <taxon>Eukaryota</taxon>
        <taxon>Fungi</taxon>
        <taxon>Dikarya</taxon>
        <taxon>Basidiomycota</taxon>
        <taxon>Agaricomycotina</taxon>
        <taxon>Tremellomycetes</taxon>
        <taxon>Trichosporonales</taxon>
        <taxon>Trichosporonaceae</taxon>
        <taxon>Cutaneotrichosporon</taxon>
    </lineage>
</organism>
<proteinExistence type="predicted"/>
<dbReference type="RefSeq" id="XP_060455534.1">
    <property type="nucleotide sequence ID" value="XM_060598773.1"/>
</dbReference>
<reference evidence="2" key="1">
    <citation type="journal article" date="2023" name="BMC Genomics">
        <title>Chromosome-level genome assemblies of Cutaneotrichosporon spp. (Trichosporonales, Basidiomycota) reveal imbalanced evolution between nucleotide sequences and chromosome synteny.</title>
        <authorList>
            <person name="Kobayashi Y."/>
            <person name="Kayamori A."/>
            <person name="Aoki K."/>
            <person name="Shiwa Y."/>
            <person name="Matsutani M."/>
            <person name="Fujita N."/>
            <person name="Sugita T."/>
            <person name="Iwasaki W."/>
            <person name="Tanaka N."/>
            <person name="Takashima M."/>
        </authorList>
    </citation>
    <scope>NUCLEOTIDE SEQUENCE</scope>
    <source>
        <strain evidence="2">HIS019</strain>
    </source>
</reference>
<feature type="region of interest" description="Disordered" evidence="1">
    <location>
        <begin position="223"/>
        <end position="245"/>
    </location>
</feature>
<evidence type="ECO:0000313" key="3">
    <source>
        <dbReference type="Proteomes" id="UP001233271"/>
    </source>
</evidence>
<dbReference type="AlphaFoldDB" id="A0AA48I5Y3"/>
<dbReference type="InterPro" id="IPR040201">
    <property type="entry name" value="Mrg3-like"/>
</dbReference>
<dbReference type="GeneID" id="85494139"/>
<sequence>MRVSHLFLALAGGAILITTYGILEWYAAFRVWPATIRDPLKKAIKARNHGETDKAEKYFLATLAAAHALQPSELDPEALQKMSGLYVTFAAMLEPYHPVRAFVCLRDAASLFGDGLVPGAVSPYTGQEMNEKDLTRAIGLWQKLGQIAAKLGSSSTPPPFPTQTITQLMDVEGENDGASAQLLLNTTTGREAAKAWDEAAETYLSTAIGAMLKMGLAHRQGASNEAGTDAGAAGAAVPGSGSSEPVIVGRDVRLPHDNEGDTGRVNRRGLGMTMEALSEVYGRRGRPDLAGQLVLQAITTILPPQAEEGSIQPADRCQAALLMTSLSTYALAPSTPAAIKAARSWSLRALQEADAATTAAGWGKGLPTDVGQAVCQRAGSVALFNLGMLSEMEGGGEAKKYFKAALAAARDCGFAEGRREAAEALRRVKAKEENA</sequence>
<accession>A0AA48I5Y3</accession>
<name>A0AA48I5Y3_9TREE</name>
<protein>
    <submittedName>
        <fullName evidence="2">Uncharacterized protein</fullName>
    </submittedName>
</protein>
<dbReference type="EMBL" id="AP028214">
    <property type="protein sequence ID" value="BEI90269.1"/>
    <property type="molecule type" value="Genomic_DNA"/>
</dbReference>
<keyword evidence="3" id="KW-1185">Reference proteome</keyword>
<feature type="compositionally biased region" description="Low complexity" evidence="1">
    <location>
        <begin position="226"/>
        <end position="243"/>
    </location>
</feature>
<dbReference type="PANTHER" id="PTHR28142:SF1">
    <property type="entry name" value="MITOCHONDRIAL INNER MEMBRANE I-AAA PROTEASE SUPERCOMPLEX SUBUNIT MGR3-RELATED"/>
    <property type="match status" value="1"/>
</dbReference>
<dbReference type="PANTHER" id="PTHR28142">
    <property type="entry name" value="MITOCHONDRIAL INNER MEMBRANE I-AAA PROTEASE SUPERCOMPLEX SUBUNIT MGR3-RELATED"/>
    <property type="match status" value="1"/>
</dbReference>
<dbReference type="KEGG" id="ccac:CcaHIS019_0303390"/>